<keyword evidence="11" id="KW-1185">Reference proteome</keyword>
<keyword evidence="4 7" id="KW-0812">Transmembrane</keyword>
<sequence>MSGPSDTLDHVQHPPDTQPNTEADPTRPLELDSAEVHRGGPEVPLPVRFADPGRAESQLYRRYTCDHYGGRMFDLPQLIQSVSYIGIAGIVFAESGLLAGFFLPGDSLLITAGLLARSGQLNLVLLVATVAAAAIIGDSAGYLIGRRFGPAVFNRQNSRFLKPEYVTRTHAFFDQYGGKAVILARFVPVVRTIAPTMAGIGGMSYPQFLKYNVVGGLLWATSVPLLGYLLGQLIPHLDRYILLVIGAVILLSFIPIALELRKARQREGRDTV</sequence>
<evidence type="ECO:0000256" key="4">
    <source>
        <dbReference type="ARBA" id="ARBA00022692"/>
    </source>
</evidence>
<feature type="transmembrane region" description="Helical" evidence="7">
    <location>
        <begin position="213"/>
        <end position="234"/>
    </location>
</feature>
<evidence type="ECO:0000313" key="11">
    <source>
        <dbReference type="Proteomes" id="UP000600547"/>
    </source>
</evidence>
<dbReference type="AlphaFoldDB" id="A0A8H9GSY5"/>
<name>A0A8H9GSY5_9DEIO</name>
<organism evidence="10 11">
    <name type="scientific">Deinococcus arenae</name>
    <dbReference type="NCBI Taxonomy" id="1452751"/>
    <lineage>
        <taxon>Bacteria</taxon>
        <taxon>Thermotogati</taxon>
        <taxon>Deinococcota</taxon>
        <taxon>Deinococci</taxon>
        <taxon>Deinococcales</taxon>
        <taxon>Deinococcaceae</taxon>
        <taxon>Deinococcus</taxon>
    </lineage>
</organism>
<dbReference type="PANTHER" id="PTHR30353">
    <property type="entry name" value="INNER MEMBRANE PROTEIN DEDA-RELATED"/>
    <property type="match status" value="1"/>
</dbReference>
<gene>
    <name evidence="10" type="ORF">GCM10008956_39340</name>
</gene>
<evidence type="ECO:0000256" key="5">
    <source>
        <dbReference type="ARBA" id="ARBA00022989"/>
    </source>
</evidence>
<accession>A0A8H9GSY5</accession>
<keyword evidence="5 7" id="KW-1133">Transmembrane helix</keyword>
<evidence type="ECO:0000256" key="2">
    <source>
        <dbReference type="ARBA" id="ARBA00010792"/>
    </source>
</evidence>
<comment type="caution">
    <text evidence="10">The sequence shown here is derived from an EMBL/GenBank/DDBJ whole genome shotgun (WGS) entry which is preliminary data.</text>
</comment>
<keyword evidence="3 7" id="KW-1003">Cell membrane</keyword>
<comment type="subcellular location">
    <subcellularLocation>
        <location evidence="1 7">Cell membrane</location>
        <topology evidence="1 7">Multi-pass membrane protein</topology>
    </subcellularLocation>
</comment>
<dbReference type="EMBL" id="BMQG01000032">
    <property type="protein sequence ID" value="GGM59798.1"/>
    <property type="molecule type" value="Genomic_DNA"/>
</dbReference>
<dbReference type="Pfam" id="PF09335">
    <property type="entry name" value="VTT_dom"/>
    <property type="match status" value="1"/>
</dbReference>
<evidence type="ECO:0000256" key="6">
    <source>
        <dbReference type="ARBA" id="ARBA00023136"/>
    </source>
</evidence>
<protein>
    <recommendedName>
        <fullName evidence="9">VTT domain-containing protein</fullName>
    </recommendedName>
</protein>
<evidence type="ECO:0000256" key="1">
    <source>
        <dbReference type="ARBA" id="ARBA00004651"/>
    </source>
</evidence>
<comment type="similarity">
    <text evidence="2 7">Belongs to the DedA family.</text>
</comment>
<feature type="transmembrane region" description="Helical" evidence="7">
    <location>
        <begin position="123"/>
        <end position="145"/>
    </location>
</feature>
<proteinExistence type="inferred from homology"/>
<dbReference type="InterPro" id="IPR032816">
    <property type="entry name" value="VTT_dom"/>
</dbReference>
<feature type="domain" description="VTT" evidence="9">
    <location>
        <begin position="103"/>
        <end position="228"/>
    </location>
</feature>
<evidence type="ECO:0000259" key="9">
    <source>
        <dbReference type="Pfam" id="PF09335"/>
    </source>
</evidence>
<dbReference type="GO" id="GO:0005886">
    <property type="term" value="C:plasma membrane"/>
    <property type="evidence" value="ECO:0007669"/>
    <property type="project" value="UniProtKB-SubCell"/>
</dbReference>
<feature type="transmembrane region" description="Helical" evidence="7">
    <location>
        <begin position="81"/>
        <end position="103"/>
    </location>
</feature>
<evidence type="ECO:0000256" key="7">
    <source>
        <dbReference type="RuleBase" id="RU367016"/>
    </source>
</evidence>
<keyword evidence="6 7" id="KW-0472">Membrane</keyword>
<feature type="region of interest" description="Disordered" evidence="8">
    <location>
        <begin position="1"/>
        <end position="29"/>
    </location>
</feature>
<dbReference type="InterPro" id="IPR032818">
    <property type="entry name" value="DedA-like"/>
</dbReference>
<dbReference type="Proteomes" id="UP000600547">
    <property type="component" value="Unassembled WGS sequence"/>
</dbReference>
<evidence type="ECO:0000256" key="3">
    <source>
        <dbReference type="ARBA" id="ARBA00022475"/>
    </source>
</evidence>
<feature type="transmembrane region" description="Helical" evidence="7">
    <location>
        <begin position="240"/>
        <end position="260"/>
    </location>
</feature>
<reference evidence="11" key="1">
    <citation type="journal article" date="2019" name="Int. J. Syst. Evol. Microbiol.">
        <title>The Global Catalogue of Microorganisms (GCM) 10K type strain sequencing project: providing services to taxonomists for standard genome sequencing and annotation.</title>
        <authorList>
            <consortium name="The Broad Institute Genomics Platform"/>
            <consortium name="The Broad Institute Genome Sequencing Center for Infectious Disease"/>
            <person name="Wu L."/>
            <person name="Ma J."/>
        </authorList>
    </citation>
    <scope>NUCLEOTIDE SEQUENCE [LARGE SCALE GENOMIC DNA]</scope>
    <source>
        <strain evidence="11">JCM 31047</strain>
    </source>
</reference>
<evidence type="ECO:0000313" key="10">
    <source>
        <dbReference type="EMBL" id="GGM59798.1"/>
    </source>
</evidence>
<dbReference type="PANTHER" id="PTHR30353:SF0">
    <property type="entry name" value="TRANSMEMBRANE PROTEIN"/>
    <property type="match status" value="1"/>
</dbReference>
<evidence type="ECO:0000256" key="8">
    <source>
        <dbReference type="SAM" id="MobiDB-lite"/>
    </source>
</evidence>